<evidence type="ECO:0000313" key="4">
    <source>
        <dbReference type="EMBL" id="KAJ4348060.1"/>
    </source>
</evidence>
<feature type="compositionally biased region" description="Polar residues" evidence="1">
    <location>
        <begin position="456"/>
        <end position="467"/>
    </location>
</feature>
<accession>A0A9W9C7M2</accession>
<dbReference type="RefSeq" id="XP_056067448.1">
    <property type="nucleotide sequence ID" value="XM_056218183.1"/>
</dbReference>
<dbReference type="CDD" id="cd04657">
    <property type="entry name" value="Piwi_ago-like"/>
    <property type="match status" value="1"/>
</dbReference>
<dbReference type="Pfam" id="PF16486">
    <property type="entry name" value="ArgoN"/>
    <property type="match status" value="1"/>
</dbReference>
<dbReference type="InterPro" id="IPR032474">
    <property type="entry name" value="Argonaute_N"/>
</dbReference>
<dbReference type="InterPro" id="IPR003165">
    <property type="entry name" value="Piwi"/>
</dbReference>
<dbReference type="SUPFAM" id="SSF53098">
    <property type="entry name" value="Ribonuclease H-like"/>
    <property type="match status" value="1"/>
</dbReference>
<dbReference type="PROSITE" id="PS50821">
    <property type="entry name" value="PAZ"/>
    <property type="match status" value="1"/>
</dbReference>
<dbReference type="PANTHER" id="PTHR22891">
    <property type="entry name" value="EUKARYOTIC TRANSLATION INITIATION FACTOR 2C"/>
    <property type="match status" value="1"/>
</dbReference>
<dbReference type="InterPro" id="IPR003100">
    <property type="entry name" value="PAZ_dom"/>
</dbReference>
<keyword evidence="5" id="KW-1185">Reference proteome</keyword>
<feature type="domain" description="PAZ" evidence="2">
    <location>
        <begin position="1237"/>
        <end position="1350"/>
    </location>
</feature>
<dbReference type="InterPro" id="IPR045246">
    <property type="entry name" value="Piwi_ago-like"/>
</dbReference>
<dbReference type="Pfam" id="PF18596">
    <property type="entry name" value="Sld7_C"/>
    <property type="match status" value="1"/>
</dbReference>
<dbReference type="GO" id="GO:0003723">
    <property type="term" value="F:RNA binding"/>
    <property type="evidence" value="ECO:0007669"/>
    <property type="project" value="InterPro"/>
</dbReference>
<evidence type="ECO:0008006" key="6">
    <source>
        <dbReference type="Google" id="ProtNLM"/>
    </source>
</evidence>
<gene>
    <name evidence="4" type="ORF">N0V89_009432</name>
</gene>
<dbReference type="SMART" id="SM01163">
    <property type="entry name" value="DUF1785"/>
    <property type="match status" value="1"/>
</dbReference>
<name>A0A9W9C7M2_9PLEO</name>
<dbReference type="Gene3D" id="3.30.420.10">
    <property type="entry name" value="Ribonuclease H-like superfamily/Ribonuclease H"/>
    <property type="match status" value="1"/>
</dbReference>
<dbReference type="Pfam" id="PF02170">
    <property type="entry name" value="PAZ"/>
    <property type="match status" value="1"/>
</dbReference>
<sequence>MADIWSGDILLPDQTAVKDISLESHNSASASLPVAPLRFLATVDTARIPLYLAAGPSLDVWTANEDTEEWFSSILLSKAATVDAPEAGQTREWWACARAQSPVGILAQVGGGQLNTNGPRITEILFYGTIAAPAHGALPTPPPSSPDHSHAFPDLAPLPELIVHALPLSSDLLHQSNLPVNPPLSPALSVLEPPTYVEPQFLPPTYTSAHTPASPKRKRDIFEEATQARKKARSKGGEGISAAAAKGQDSQPASGHRKSLSIETKVLPYPDSRPGSANALTRPSSRPLSRSPSISSDIRPLSRKGVPEGQAKRSALSQVATISLQPEEPTVESRNKEALSRVVMAAMRMHGLQQRKKNKSRRGSVAPGVQIEEQLGEEAAAEEAAKDEEYKLIYHQTYKSAVLAFRKHISLKPLHSQPDRLRDVVERLLTIFCADPLAQPLPGDDAAGPSLATPGNEPTENRPPTTNNRREEHNTSHCVYSDEMIPEDRLNLVTTFEPRHEFIRKKVAAYLGDTDHDLEGDDSSSSCTPPINWTLHHTGEGAERVPFYQHLLCKDAHNAAIAQTSESTLAKLPSELRLPPELQLRILDFVSDRMTLFQLMHTSSLLRAEASKIFWADPHRYYSVDATWLLSGGHPGHVGYNMSFLTTVQNIEIDYTVDADGLIEPRGDTSSTQSSDALVKSFWEVLEKMFPNVGSVVLYQTSGRNRSSDSKGLSACLLRLLRACPPSVEATAFTAWYGSNQVFPPNWERTSIERSLYRLSDNGELEKVASRRKYQTVLTPMRTFKGPIGQFEKAKFIDERIQLQRRGLAAAMIEALDRHHFNEGGSGPFGCPMRYCHEHFTKPGQWTFHAVLGHINDLIPGRQFEGWPEELRQKFRRRHIELYRLKEKNDMNVKRLQREWDDADDDKRREIKEAWMEQLRNDPEWDTGVPAEDSSLWKRFESWMQKCNQQQQDPKVAKVEDALLPATKKALDLSTLKLDEKYPTRPGFGTRGAKVLLTANYVELIPPSDLVLHQYAIHTNPDAAGRKHNRIVQLLLESPELAPHKGNVATDFKSTLVSKTRLDDKDDNKQINLEIVYRSEGEDVPATGATTYKVRLLWTKSLSIGQLTDYLNSTNLGNAVENKHEFTQALNIFLNHYAKSANNLAAIGSTKTFSLSQNSARGDLGSGLEVIRGFFSSVRTATCRILVNVNVSHGAFFHSGPLPSLMGSYGTRNTAGLEKFLKFVRVQTTHLPEKKNRAGEVIPRIKTIFGLARKDDGHGLPNRPKVKSHGAGAKDVEFWLEGDGGPSATKAKAKGGKKEGPATGGKYISVYDFFRTTYKRNLQHPELPVVNCGNRQHPMYLPAEVCIVIPGQPSKAKLDSRQTQEMIRHAVRKPWDNAASIVQQGITTVGLDENSNILIRSFNLKVTPGLVKIPGRVLNGPKVTYKGNKTIETRFGSWNMINIKFNAGATLQKWSYMMISQRGGRDAFGQDSLTAVMEEFQQGLSKIGMTAPAPLPGKKVEIQYPDDPVLDAQLKGAAGAGLQLLVLILPEASIPLYKRIKTLADKKYGLHTICCVGQKLAKDRGRDQYIANVALKINLKLGGVNQVVEPKNLHVIDQNKTMVVGIDVTHPSPGSASTAPSVAAMVASTDKFLGQWPAVLRIQKGRQENVDDLSEMLKSRLNLWKTKGKHTALPENILIYRDGVSEGQYDMVLGQELPQLRRACEQVYPPPDTKKGLPRFSIIICGKRHKTRFYPTQEQDCDRSGNTKPGTVVDRGVTEARNWDFFLQAHAALQGTARPCHYYIVHDEIFRQIYAKQIPPPFQNIADVVEDLTHNMCYLFGRATKAVSLCPPAYYADLACERARCYLASLFDTPSPSAAPSAAGSSAPGGAQASADDVQIHQNLKDTMFYI</sequence>
<dbReference type="EMBL" id="JAPEUX010000007">
    <property type="protein sequence ID" value="KAJ4348060.1"/>
    <property type="molecule type" value="Genomic_DNA"/>
</dbReference>
<protein>
    <recommendedName>
        <fullName evidence="6">Piwi-domain-containing protein</fullName>
    </recommendedName>
</protein>
<proteinExistence type="predicted"/>
<feature type="compositionally biased region" description="Low complexity" evidence="1">
    <location>
        <begin position="282"/>
        <end position="299"/>
    </location>
</feature>
<dbReference type="Proteomes" id="UP001140513">
    <property type="component" value="Unassembled WGS sequence"/>
</dbReference>
<feature type="compositionally biased region" description="Basic residues" evidence="1">
    <location>
        <begin position="353"/>
        <end position="362"/>
    </location>
</feature>
<dbReference type="Pfam" id="PF02171">
    <property type="entry name" value="Piwi"/>
    <property type="match status" value="1"/>
</dbReference>
<dbReference type="InterPro" id="IPR014811">
    <property type="entry name" value="ArgoL1"/>
</dbReference>
<dbReference type="InterPro" id="IPR012337">
    <property type="entry name" value="RNaseH-like_sf"/>
</dbReference>
<dbReference type="OrthoDB" id="10252740at2759"/>
<dbReference type="Gene3D" id="2.170.260.10">
    <property type="entry name" value="paz domain"/>
    <property type="match status" value="1"/>
</dbReference>
<dbReference type="Pfam" id="PF08699">
    <property type="entry name" value="ArgoL1"/>
    <property type="match status" value="1"/>
</dbReference>
<organism evidence="4 5">
    <name type="scientific">Didymosphaeria variabile</name>
    <dbReference type="NCBI Taxonomy" id="1932322"/>
    <lineage>
        <taxon>Eukaryota</taxon>
        <taxon>Fungi</taxon>
        <taxon>Dikarya</taxon>
        <taxon>Ascomycota</taxon>
        <taxon>Pezizomycotina</taxon>
        <taxon>Dothideomycetes</taxon>
        <taxon>Pleosporomycetidae</taxon>
        <taxon>Pleosporales</taxon>
        <taxon>Massarineae</taxon>
        <taxon>Didymosphaeriaceae</taxon>
        <taxon>Didymosphaeria</taxon>
    </lineage>
</organism>
<dbReference type="InterPro" id="IPR036397">
    <property type="entry name" value="RNaseH_sf"/>
</dbReference>
<feature type="domain" description="Piwi" evidence="3">
    <location>
        <begin position="1524"/>
        <end position="1848"/>
    </location>
</feature>
<dbReference type="InterPro" id="IPR032472">
    <property type="entry name" value="ArgoL2"/>
</dbReference>
<feature type="region of interest" description="Disordered" evidence="1">
    <location>
        <begin position="226"/>
        <end position="318"/>
    </location>
</feature>
<dbReference type="SUPFAM" id="SSF101690">
    <property type="entry name" value="PAZ domain"/>
    <property type="match status" value="1"/>
</dbReference>
<dbReference type="SMART" id="SM00950">
    <property type="entry name" value="Piwi"/>
    <property type="match status" value="1"/>
</dbReference>
<evidence type="ECO:0000259" key="2">
    <source>
        <dbReference type="PROSITE" id="PS50821"/>
    </source>
</evidence>
<reference evidence="4" key="1">
    <citation type="submission" date="2022-10" db="EMBL/GenBank/DDBJ databases">
        <title>Tapping the CABI collections for fungal endophytes: first genome assemblies for Collariella, Neodidymelliopsis, Ascochyta clinopodiicola, Didymella pomorum, Didymosphaeria variabile, Neocosmospora piperis and Neocucurbitaria cava.</title>
        <authorList>
            <person name="Hill R."/>
        </authorList>
    </citation>
    <scope>NUCLEOTIDE SEQUENCE</scope>
    <source>
        <strain evidence="4">IMI 356815</strain>
    </source>
</reference>
<dbReference type="GeneID" id="80912962"/>
<evidence type="ECO:0000313" key="5">
    <source>
        <dbReference type="Proteomes" id="UP001140513"/>
    </source>
</evidence>
<feature type="region of interest" description="Disordered" evidence="1">
    <location>
        <begin position="439"/>
        <end position="474"/>
    </location>
</feature>
<feature type="region of interest" description="Disordered" evidence="1">
    <location>
        <begin position="351"/>
        <end position="370"/>
    </location>
</feature>
<evidence type="ECO:0000256" key="1">
    <source>
        <dbReference type="SAM" id="MobiDB-lite"/>
    </source>
</evidence>
<feature type="region of interest" description="Disordered" evidence="1">
    <location>
        <begin position="200"/>
        <end position="219"/>
    </location>
</feature>
<dbReference type="PROSITE" id="PS50822">
    <property type="entry name" value="PIWI"/>
    <property type="match status" value="1"/>
</dbReference>
<comment type="caution">
    <text evidence="4">The sequence shown here is derived from an EMBL/GenBank/DDBJ whole genome shotgun (WGS) entry which is preliminary data.</text>
</comment>
<dbReference type="CDD" id="cd02846">
    <property type="entry name" value="PAZ_argonaute_like"/>
    <property type="match status" value="1"/>
</dbReference>
<dbReference type="Gene3D" id="3.40.50.2300">
    <property type="match status" value="1"/>
</dbReference>
<dbReference type="InterPro" id="IPR036085">
    <property type="entry name" value="PAZ_dom_sf"/>
</dbReference>
<evidence type="ECO:0000259" key="3">
    <source>
        <dbReference type="PROSITE" id="PS50822"/>
    </source>
</evidence>
<dbReference type="Pfam" id="PF16488">
    <property type="entry name" value="ArgoL2"/>
    <property type="match status" value="1"/>
</dbReference>
<dbReference type="InterPro" id="IPR041260">
    <property type="entry name" value="Sld7_C"/>
</dbReference>